<sequence length="407" mass="45954">MKSHPPYCEGAVKPFVPEYVFDELDKLGILNSEIGDVNLRDAITRLFGLKEDDEYVYRASGTTTLGLMQRAVMARRRNGLLDWYVGDREEGGGKETLIPDPSEITAYTKLFSPTTHLPSALRAYQFSAKKNTLRKSIADHLTSRYQNTAPGLLPSKKQSQSHPHINPYLTFWTLSCHLLQWAGPWLATRKTTISHHVLPVFYHHFGCVVPSFHALWVIAKLAQPNKPSKENVKPILDIGSGNGYWTYMLRRLELEQGMKKLEVYPVDDGTSEYRAMWVPDTIRTSGLEFLSQDHECPPYESLDLGGNGQSFSRPKLKPQGGRNCVLLLVYPQAESDFTGPVLKKFRGDTIVVVGTQNRNGFTGFKGEDVDEWVEREGLGFELVIRIPLPSFCGKDEALFVFRRKEGS</sequence>
<reference evidence="1 2" key="1">
    <citation type="submission" date="2016-07" db="EMBL/GenBank/DDBJ databases">
        <title>Pervasive Adenine N6-methylation of Active Genes in Fungi.</title>
        <authorList>
            <consortium name="DOE Joint Genome Institute"/>
            <person name="Mondo S.J."/>
            <person name="Dannebaum R.O."/>
            <person name="Kuo R.C."/>
            <person name="Labutti K."/>
            <person name="Haridas S."/>
            <person name="Kuo A."/>
            <person name="Salamov A."/>
            <person name="Ahrendt S.R."/>
            <person name="Lipzen A."/>
            <person name="Sullivan W."/>
            <person name="Andreopoulos W.B."/>
            <person name="Clum A."/>
            <person name="Lindquist E."/>
            <person name="Daum C."/>
            <person name="Ramamoorthy G.K."/>
            <person name="Gryganskyi A."/>
            <person name="Culley D."/>
            <person name="Magnuson J.K."/>
            <person name="James T.Y."/>
            <person name="O'Malley M.A."/>
            <person name="Stajich J.E."/>
            <person name="Spatafora J.W."/>
            <person name="Visel A."/>
            <person name="Grigoriev I.V."/>
        </authorList>
    </citation>
    <scope>NUCLEOTIDE SEQUENCE [LARGE SCALE GENOMIC DNA]</scope>
    <source>
        <strain evidence="1 2">CBS 115471</strain>
    </source>
</reference>
<evidence type="ECO:0000313" key="1">
    <source>
        <dbReference type="EMBL" id="ORY18953.1"/>
    </source>
</evidence>
<protein>
    <recommendedName>
        <fullName evidence="3">S-adenosyl-L-methionine-dependent methyltransferase</fullName>
    </recommendedName>
</protein>
<evidence type="ECO:0008006" key="3">
    <source>
        <dbReference type="Google" id="ProtNLM"/>
    </source>
</evidence>
<proteinExistence type="predicted"/>
<name>A0A1Y2A8W3_9PLEO</name>
<keyword evidence="2" id="KW-1185">Reference proteome</keyword>
<dbReference type="PANTHER" id="PTHR39290:SF6">
    <property type="entry name" value="S-ADENOSYL-L-METHIONINE-DEPENDENT METHYLTRANSFERASES SUPERFAMILY PROTEIN"/>
    <property type="match status" value="1"/>
</dbReference>
<dbReference type="PANTHER" id="PTHR39290">
    <property type="entry name" value="C3H1-TYPE DOMAIN-CONTAINING PROTEIN-RELATED"/>
    <property type="match status" value="1"/>
</dbReference>
<organism evidence="1 2">
    <name type="scientific">Clohesyomyces aquaticus</name>
    <dbReference type="NCBI Taxonomy" id="1231657"/>
    <lineage>
        <taxon>Eukaryota</taxon>
        <taxon>Fungi</taxon>
        <taxon>Dikarya</taxon>
        <taxon>Ascomycota</taxon>
        <taxon>Pezizomycotina</taxon>
        <taxon>Dothideomycetes</taxon>
        <taxon>Pleosporomycetidae</taxon>
        <taxon>Pleosporales</taxon>
        <taxon>Lindgomycetaceae</taxon>
        <taxon>Clohesyomyces</taxon>
    </lineage>
</organism>
<accession>A0A1Y2A8W3</accession>
<dbReference type="OrthoDB" id="5411518at2759"/>
<dbReference type="EMBL" id="MCFA01000004">
    <property type="protein sequence ID" value="ORY18953.1"/>
    <property type="molecule type" value="Genomic_DNA"/>
</dbReference>
<dbReference type="AlphaFoldDB" id="A0A1Y2A8W3"/>
<gene>
    <name evidence="1" type="ORF">BCR34DRAFT_552997</name>
</gene>
<evidence type="ECO:0000313" key="2">
    <source>
        <dbReference type="Proteomes" id="UP000193144"/>
    </source>
</evidence>
<comment type="caution">
    <text evidence="1">The sequence shown here is derived from an EMBL/GenBank/DDBJ whole genome shotgun (WGS) entry which is preliminary data.</text>
</comment>
<dbReference type="Proteomes" id="UP000193144">
    <property type="component" value="Unassembled WGS sequence"/>
</dbReference>